<evidence type="ECO:0000313" key="3">
    <source>
        <dbReference type="Proteomes" id="UP000053577"/>
    </source>
</evidence>
<gene>
    <name evidence="2" type="ORF">DA01_07880</name>
</gene>
<dbReference type="PATRIC" id="fig|61435.5.peg.1547"/>
<organism evidence="2 3">
    <name type="scientific">Dehalococcoides mccartyi</name>
    <dbReference type="NCBI Taxonomy" id="61435"/>
    <lineage>
        <taxon>Bacteria</taxon>
        <taxon>Bacillati</taxon>
        <taxon>Chloroflexota</taxon>
        <taxon>Dehalococcoidia</taxon>
        <taxon>Dehalococcoidales</taxon>
        <taxon>Dehalococcoidaceae</taxon>
        <taxon>Dehalococcoides</taxon>
    </lineage>
</organism>
<protein>
    <submittedName>
        <fullName evidence="2">Integrase</fullName>
    </submittedName>
</protein>
<accession>A0A0V8M4Z7</accession>
<reference evidence="2 3" key="1">
    <citation type="journal article" date="2015" name="Sci. Rep.">
        <title>A comparative genomics and reductive dehalogenase gene transcription study of two chloroethene-respiring bacteria, Dehalococcoides mccartyi strains MB and 11a.</title>
        <authorList>
            <person name="Low A."/>
            <person name="Shen Z."/>
            <person name="Cheng D."/>
            <person name="Rogers M.J."/>
            <person name="Lee P.K."/>
            <person name="He J."/>
        </authorList>
    </citation>
    <scope>NUCLEOTIDE SEQUENCE [LARGE SCALE GENOMIC DNA]</scope>
    <source>
        <strain evidence="2 3">MB</strain>
    </source>
</reference>
<dbReference type="InterPro" id="IPR025948">
    <property type="entry name" value="HTH-like_dom"/>
</dbReference>
<dbReference type="AlphaFoldDB" id="A0A0V8M4Z7"/>
<comment type="caution">
    <text evidence="2">The sequence shown here is derived from an EMBL/GenBank/DDBJ whole genome shotgun (WGS) entry which is preliminary data.</text>
</comment>
<proteinExistence type="predicted"/>
<dbReference type="EMBL" id="JGYD01000004">
    <property type="protein sequence ID" value="KSV18855.1"/>
    <property type="molecule type" value="Genomic_DNA"/>
</dbReference>
<dbReference type="PANTHER" id="PTHR47515:SF1">
    <property type="entry name" value="BLR2054 PROTEIN"/>
    <property type="match status" value="1"/>
</dbReference>
<dbReference type="Proteomes" id="UP000053577">
    <property type="component" value="Unassembled WGS sequence"/>
</dbReference>
<evidence type="ECO:0000313" key="2">
    <source>
        <dbReference type="EMBL" id="KSV18855.1"/>
    </source>
</evidence>
<dbReference type="Pfam" id="PF13276">
    <property type="entry name" value="HTH_21"/>
    <property type="match status" value="1"/>
</dbReference>
<sequence length="352" mass="41396">MRISLGISERLAGQVLGQARSTQRLKESITDDEAKLTLRITELTSKYGRYGYWRITAMLQIAGWRVNHKRVERIWRKDPNLKLDGRKKRRKMSDNFLHNYHILEHEFIEQVKKDSGKWKSVYLPNLIIPDAKVDYFLIGMEPSLGRWAEGKNDDDRLKIAQDKIDRGFRNFELTIEDFSIHYCIRNYLCQNSGTYYITDLSKGAMLTNLAEKQRHSRYESWYPLLIKEIELVSKPDAKIIAIGYGLYNFLLKHKFEEKTVRKLHRIPHYSNQAAGFRNKCTGGNETQCKGFYSLICIDDILKLAEDILNQQEMDDYIKKEIYHKLPKTLVESKKKLIFCYKSEFEKIKSGCS</sequence>
<evidence type="ECO:0000259" key="1">
    <source>
        <dbReference type="Pfam" id="PF13276"/>
    </source>
</evidence>
<name>A0A0V8M4Z7_9CHLR</name>
<feature type="domain" description="HTH-like" evidence="1">
    <location>
        <begin position="32"/>
        <end position="77"/>
    </location>
</feature>
<dbReference type="PANTHER" id="PTHR47515">
    <property type="entry name" value="LOW CALCIUM RESPONSE LOCUS PROTEIN T"/>
    <property type="match status" value="1"/>
</dbReference>